<reference evidence="1 2" key="1">
    <citation type="submission" date="2014-04" db="EMBL/GenBank/DDBJ databases">
        <authorList>
            <consortium name="DOE Joint Genome Institute"/>
            <person name="Kuo A."/>
            <person name="Tarkka M."/>
            <person name="Buscot F."/>
            <person name="Kohler A."/>
            <person name="Nagy L.G."/>
            <person name="Floudas D."/>
            <person name="Copeland A."/>
            <person name="Barry K.W."/>
            <person name="Cichocki N."/>
            <person name="Veneault-Fourrey C."/>
            <person name="LaButti K."/>
            <person name="Lindquist E.A."/>
            <person name="Lipzen A."/>
            <person name="Lundell T."/>
            <person name="Morin E."/>
            <person name="Murat C."/>
            <person name="Sun H."/>
            <person name="Tunlid A."/>
            <person name="Henrissat B."/>
            <person name="Grigoriev I.V."/>
            <person name="Hibbett D.S."/>
            <person name="Martin F."/>
            <person name="Nordberg H.P."/>
            <person name="Cantor M.N."/>
            <person name="Hua S.X."/>
        </authorList>
    </citation>
    <scope>NUCLEOTIDE SEQUENCE [LARGE SCALE GENOMIC DNA]</scope>
    <source>
        <strain evidence="1 2">F 1598</strain>
    </source>
</reference>
<dbReference type="EMBL" id="KN833025">
    <property type="protein sequence ID" value="KIM77460.1"/>
    <property type="molecule type" value="Genomic_DNA"/>
</dbReference>
<keyword evidence="2" id="KW-1185">Reference proteome</keyword>
<organism evidence="1 2">
    <name type="scientific">Piloderma croceum (strain F 1598)</name>
    <dbReference type="NCBI Taxonomy" id="765440"/>
    <lineage>
        <taxon>Eukaryota</taxon>
        <taxon>Fungi</taxon>
        <taxon>Dikarya</taxon>
        <taxon>Basidiomycota</taxon>
        <taxon>Agaricomycotina</taxon>
        <taxon>Agaricomycetes</taxon>
        <taxon>Agaricomycetidae</taxon>
        <taxon>Atheliales</taxon>
        <taxon>Atheliaceae</taxon>
        <taxon>Piloderma</taxon>
    </lineage>
</organism>
<dbReference type="HOGENOM" id="CLU_2776820_0_0_1"/>
<dbReference type="InParanoid" id="A0A0C3EY69"/>
<proteinExistence type="predicted"/>
<gene>
    <name evidence="1" type="ORF">PILCRDRAFT_621231</name>
</gene>
<evidence type="ECO:0000313" key="1">
    <source>
        <dbReference type="EMBL" id="KIM77460.1"/>
    </source>
</evidence>
<protein>
    <submittedName>
        <fullName evidence="1">Uncharacterized protein</fullName>
    </submittedName>
</protein>
<reference evidence="2" key="2">
    <citation type="submission" date="2015-01" db="EMBL/GenBank/DDBJ databases">
        <title>Evolutionary Origins and Diversification of the Mycorrhizal Mutualists.</title>
        <authorList>
            <consortium name="DOE Joint Genome Institute"/>
            <consortium name="Mycorrhizal Genomics Consortium"/>
            <person name="Kohler A."/>
            <person name="Kuo A."/>
            <person name="Nagy L.G."/>
            <person name="Floudas D."/>
            <person name="Copeland A."/>
            <person name="Barry K.W."/>
            <person name="Cichocki N."/>
            <person name="Veneault-Fourrey C."/>
            <person name="LaButti K."/>
            <person name="Lindquist E.A."/>
            <person name="Lipzen A."/>
            <person name="Lundell T."/>
            <person name="Morin E."/>
            <person name="Murat C."/>
            <person name="Riley R."/>
            <person name="Ohm R."/>
            <person name="Sun H."/>
            <person name="Tunlid A."/>
            <person name="Henrissat B."/>
            <person name="Grigoriev I.V."/>
            <person name="Hibbett D.S."/>
            <person name="Martin F."/>
        </authorList>
    </citation>
    <scope>NUCLEOTIDE SEQUENCE [LARGE SCALE GENOMIC DNA]</scope>
    <source>
        <strain evidence="2">F 1598</strain>
    </source>
</reference>
<dbReference type="Proteomes" id="UP000054166">
    <property type="component" value="Unassembled WGS sequence"/>
</dbReference>
<evidence type="ECO:0000313" key="2">
    <source>
        <dbReference type="Proteomes" id="UP000054166"/>
    </source>
</evidence>
<accession>A0A0C3EY69</accession>
<name>A0A0C3EY69_PILCF</name>
<dbReference type="AlphaFoldDB" id="A0A0C3EY69"/>
<sequence>MRGWGWVSNVHTNHNRMTEWKENKIKCSNAHLDAFTLVPSSIKSFTTKSPVPIDAACNGKTPSSPELIG</sequence>